<feature type="non-terminal residue" evidence="1">
    <location>
        <position position="55"/>
    </location>
</feature>
<sequence>NGSKLHQGRFSMDIRKHFFTESVVKSWNRPPGEVVDAASLSVFKRHLNNALNNML</sequence>
<dbReference type="PhylomeDB" id="A0A091XH00"/>
<keyword evidence="2" id="KW-1185">Reference proteome</keyword>
<name>A0A091XH00_OPIHO</name>
<reference evidence="1 2" key="1">
    <citation type="submission" date="2014-04" db="EMBL/GenBank/DDBJ databases">
        <title>Genome evolution of avian class.</title>
        <authorList>
            <person name="Zhang G."/>
            <person name="Li C."/>
        </authorList>
    </citation>
    <scope>NUCLEOTIDE SEQUENCE [LARGE SCALE GENOMIC DNA]</scope>
    <source>
        <strain evidence="1">BGI_N306</strain>
    </source>
</reference>
<proteinExistence type="predicted"/>
<organism evidence="1 2">
    <name type="scientific">Opisthocomus hoazin</name>
    <name type="common">Hoatzin</name>
    <name type="synonym">Phasianus hoazin</name>
    <dbReference type="NCBI Taxonomy" id="30419"/>
    <lineage>
        <taxon>Eukaryota</taxon>
        <taxon>Metazoa</taxon>
        <taxon>Chordata</taxon>
        <taxon>Craniata</taxon>
        <taxon>Vertebrata</taxon>
        <taxon>Euteleostomi</taxon>
        <taxon>Archelosauria</taxon>
        <taxon>Archosauria</taxon>
        <taxon>Dinosauria</taxon>
        <taxon>Saurischia</taxon>
        <taxon>Theropoda</taxon>
        <taxon>Coelurosauria</taxon>
        <taxon>Aves</taxon>
        <taxon>Neognathae</taxon>
        <taxon>Neoaves</taxon>
        <taxon>Opisthocomiformes</taxon>
        <taxon>Opisthocomidae</taxon>
        <taxon>Opisthocomus</taxon>
    </lineage>
</organism>
<dbReference type="EMBL" id="KK735116">
    <property type="protein sequence ID" value="KFR12486.1"/>
    <property type="molecule type" value="Genomic_DNA"/>
</dbReference>
<dbReference type="AlphaFoldDB" id="A0A091XH00"/>
<gene>
    <name evidence="1" type="ORF">N306_04558</name>
</gene>
<evidence type="ECO:0000313" key="2">
    <source>
        <dbReference type="Proteomes" id="UP000053605"/>
    </source>
</evidence>
<accession>A0A091XH00</accession>
<evidence type="ECO:0000313" key="1">
    <source>
        <dbReference type="EMBL" id="KFR12486.1"/>
    </source>
</evidence>
<protein>
    <submittedName>
        <fullName evidence="1">Uncharacterized protein</fullName>
    </submittedName>
</protein>
<feature type="non-terminal residue" evidence="1">
    <location>
        <position position="1"/>
    </location>
</feature>
<dbReference type="Proteomes" id="UP000053605">
    <property type="component" value="Unassembled WGS sequence"/>
</dbReference>